<accession>A0A174EU87</accession>
<dbReference type="EMBL" id="CYYR01000027">
    <property type="protein sequence ID" value="CUO40136.1"/>
    <property type="molecule type" value="Genomic_DNA"/>
</dbReference>
<dbReference type="Proteomes" id="UP000095395">
    <property type="component" value="Unassembled WGS sequence"/>
</dbReference>
<sequence>MKKFTKIMLIIAGSLAALGIVFSGIAAVMGAGWSTIHQKALAGELDFGNWHIGNGVYYAYDQGHGILDHFWDDDYDDWDDDYDDDDDWDDDDWDDEDDELMDDNRAVESFGSWILNLTDLKSEPAGTESCIIPYPASEAASLKLELDVVNELIFEVSDSADEISIKMENGYQDYLSTKQKDSDLKVSYHSGHQHFEKGPTFTVVLPRQCENLTLDIVVGVGDISMESEAFTARKVNVSVGVGELSVNQISASEKAVFEVGTGDVSILNGQFQKVSIEAGVGDAVFSGSVSNKLEVEAGTGDVNVSLTGTEKSYAFDLSAGLGEIRLNGRSKGAFDAEYETGSNGGAEVELTAGVGDISVLTEK</sequence>
<dbReference type="AlphaFoldDB" id="A0A174EU87"/>
<dbReference type="InterPro" id="IPR025164">
    <property type="entry name" value="Toastrack_DUF4097"/>
</dbReference>
<evidence type="ECO:0000259" key="1">
    <source>
        <dbReference type="Pfam" id="PF13349"/>
    </source>
</evidence>
<dbReference type="RefSeq" id="WP_055303014.1">
    <property type="nucleotide sequence ID" value="NZ_CYYR01000027.1"/>
</dbReference>
<evidence type="ECO:0000313" key="2">
    <source>
        <dbReference type="EMBL" id="CUO40136.1"/>
    </source>
</evidence>
<reference evidence="2 3" key="1">
    <citation type="submission" date="2015-09" db="EMBL/GenBank/DDBJ databases">
        <authorList>
            <consortium name="Pathogen Informatics"/>
        </authorList>
    </citation>
    <scope>NUCLEOTIDE SEQUENCE [LARGE SCALE GENOMIC DNA]</scope>
    <source>
        <strain evidence="2 3">2789STDY5608835</strain>
    </source>
</reference>
<dbReference type="Pfam" id="PF13349">
    <property type="entry name" value="DUF4097"/>
    <property type="match status" value="1"/>
</dbReference>
<protein>
    <recommendedName>
        <fullName evidence="1">DUF4097 domain-containing protein</fullName>
    </recommendedName>
</protein>
<proteinExistence type="predicted"/>
<organism evidence="2 3">
    <name type="scientific">Roseburia inulinivorans</name>
    <dbReference type="NCBI Taxonomy" id="360807"/>
    <lineage>
        <taxon>Bacteria</taxon>
        <taxon>Bacillati</taxon>
        <taxon>Bacillota</taxon>
        <taxon>Clostridia</taxon>
        <taxon>Lachnospirales</taxon>
        <taxon>Lachnospiraceae</taxon>
        <taxon>Roseburia</taxon>
    </lineage>
</organism>
<evidence type="ECO:0000313" key="3">
    <source>
        <dbReference type="Proteomes" id="UP000095395"/>
    </source>
</evidence>
<gene>
    <name evidence="2" type="ORF">ERS852392_03048</name>
</gene>
<name>A0A174EU87_9FIRM</name>
<feature type="domain" description="DUF4097" evidence="1">
    <location>
        <begin position="156"/>
        <end position="359"/>
    </location>
</feature>
<dbReference type="Gene3D" id="2.160.20.120">
    <property type="match status" value="1"/>
</dbReference>